<name>A0A2M6YTN2_9BACT</name>
<keyword evidence="1" id="KW-1133">Transmembrane helix</keyword>
<sequence>MFKQNIFKISAIVFLLFLAVIFYNKSIQHVKLINTPSPTIVPTKIEQNVKVSLLINGSPVGQVDMKSSQNHCDVLSEALS</sequence>
<accession>A0A2M6YTN2</accession>
<reference evidence="3" key="1">
    <citation type="submission" date="2017-09" db="EMBL/GenBank/DDBJ databases">
        <title>Depth-based differentiation of microbial function through sediment-hosted aquifers and enrichment of novel symbionts in the deep terrestrial subsurface.</title>
        <authorList>
            <person name="Probst A.J."/>
            <person name="Ladd B."/>
            <person name="Jarett J.K."/>
            <person name="Geller-Mcgrath D.E."/>
            <person name="Sieber C.M.K."/>
            <person name="Emerson J.B."/>
            <person name="Anantharaman K."/>
            <person name="Thomas B.C."/>
            <person name="Malmstrom R."/>
            <person name="Stieglmeier M."/>
            <person name="Klingl A."/>
            <person name="Woyke T."/>
            <person name="Ryan C.M."/>
            <person name="Banfield J.F."/>
        </authorList>
    </citation>
    <scope>NUCLEOTIDE SEQUENCE [LARGE SCALE GENOMIC DNA]</scope>
</reference>
<feature type="transmembrane region" description="Helical" evidence="1">
    <location>
        <begin position="6"/>
        <end position="23"/>
    </location>
</feature>
<keyword evidence="1" id="KW-0472">Membrane</keyword>
<protein>
    <submittedName>
        <fullName evidence="2">Uncharacterized protein</fullName>
    </submittedName>
</protein>
<comment type="caution">
    <text evidence="2">The sequence shown here is derived from an EMBL/GenBank/DDBJ whole genome shotgun (WGS) entry which is preliminary data.</text>
</comment>
<gene>
    <name evidence="2" type="ORF">COT02_04315</name>
</gene>
<evidence type="ECO:0000313" key="2">
    <source>
        <dbReference type="EMBL" id="PIU36772.1"/>
    </source>
</evidence>
<organism evidence="2 3">
    <name type="scientific">Candidatus Roizmanbacteria bacterium CG07_land_8_20_14_0_80_34_15</name>
    <dbReference type="NCBI Taxonomy" id="1974849"/>
    <lineage>
        <taxon>Bacteria</taxon>
        <taxon>Candidatus Roizmaniibacteriota</taxon>
    </lineage>
</organism>
<dbReference type="AlphaFoldDB" id="A0A2M6YTN2"/>
<dbReference type="EMBL" id="PEWY01000124">
    <property type="protein sequence ID" value="PIU36772.1"/>
    <property type="molecule type" value="Genomic_DNA"/>
</dbReference>
<evidence type="ECO:0000313" key="3">
    <source>
        <dbReference type="Proteomes" id="UP000230184"/>
    </source>
</evidence>
<proteinExistence type="predicted"/>
<evidence type="ECO:0000256" key="1">
    <source>
        <dbReference type="SAM" id="Phobius"/>
    </source>
</evidence>
<keyword evidence="1" id="KW-0812">Transmembrane</keyword>
<dbReference type="Proteomes" id="UP000230184">
    <property type="component" value="Unassembled WGS sequence"/>
</dbReference>